<organism evidence="2 3">
    <name type="scientific">Corallococcus macrosporus DSM 14697</name>
    <dbReference type="NCBI Taxonomy" id="1189310"/>
    <lineage>
        <taxon>Bacteria</taxon>
        <taxon>Pseudomonadati</taxon>
        <taxon>Myxococcota</taxon>
        <taxon>Myxococcia</taxon>
        <taxon>Myxococcales</taxon>
        <taxon>Cystobacterineae</taxon>
        <taxon>Myxococcaceae</taxon>
        <taxon>Corallococcus</taxon>
    </lineage>
</organism>
<dbReference type="Proteomes" id="UP000217343">
    <property type="component" value="Chromosome"/>
</dbReference>
<feature type="region of interest" description="Disordered" evidence="1">
    <location>
        <begin position="1"/>
        <end position="20"/>
    </location>
</feature>
<protein>
    <submittedName>
        <fullName evidence="2">Uncharacterized protein</fullName>
    </submittedName>
</protein>
<evidence type="ECO:0000313" key="3">
    <source>
        <dbReference type="Proteomes" id="UP000217343"/>
    </source>
</evidence>
<keyword evidence="3" id="KW-1185">Reference proteome</keyword>
<evidence type="ECO:0000313" key="2">
    <source>
        <dbReference type="EMBL" id="ATB51096.1"/>
    </source>
</evidence>
<reference evidence="2 3" key="1">
    <citation type="submission" date="2017-06" db="EMBL/GenBank/DDBJ databases">
        <title>Sequencing and comparative analysis of myxobacterial genomes.</title>
        <authorList>
            <person name="Rupp O."/>
            <person name="Goesmann A."/>
            <person name="Sogaard-Andersen L."/>
        </authorList>
    </citation>
    <scope>NUCLEOTIDE SEQUENCE [LARGE SCALE GENOMIC DNA]</scope>
    <source>
        <strain evidence="2 3">DSM 14697</strain>
    </source>
</reference>
<dbReference type="KEGG" id="mmas:MYMAC_006753"/>
<accession>A0A250K6M6</accession>
<sequence length="78" mass="8397">MEDFLPLGAKPRRDATPTEVCASQRQSYDVTAVPGNDVVVFVRFTARPDACHGLEGPPLAGIPIVYAVDTAKWVILSV</sequence>
<evidence type="ECO:0000256" key="1">
    <source>
        <dbReference type="SAM" id="MobiDB-lite"/>
    </source>
</evidence>
<gene>
    <name evidence="2" type="ORF">MYMAC_006753</name>
</gene>
<dbReference type="AlphaFoldDB" id="A0A250K6M6"/>
<name>A0A250K6M6_9BACT</name>
<proteinExistence type="predicted"/>
<dbReference type="EMBL" id="CP022203">
    <property type="protein sequence ID" value="ATB51096.1"/>
    <property type="molecule type" value="Genomic_DNA"/>
</dbReference>